<sequence length="882" mass="94738">MSPDKAPPPSPERAAVEPQVERAAKSATKGWSWRRKGSPANRKESLDWSSTIKFRADGAATKATNAAKNQQPPNTTPPEAERSTGGSFWARNGAAIRRYTAEKRQKAALLKIRHATGYDDLEKAMKRERRDFHRDLSRTPTGDASAKLQRDFREKLRTMLLAHIGAMREEGLVFEHVFEERRLGIHIALARYGDEGREFIQIDGTEPFCDLYPGPLKPTDELIAYDDTIIVEPRTTSFDKLRDAIAHSPRPLKLTFIEGERRDEAFREQEERRSMARNDVRIRCNREALAAAHAAQVVAHADAHGRVNASCDAALHSIVEPVALRHAAELPAAHHDGLRHESVRRARRARDAAVQAAVHADEATDHWLASRLVLSLDDDDDDDALAGAEPPDDDDDVDVEYAGALLPAVGAADDPGLAAAAAPFFGPPPPPPRPAPPPTSRPRSPLLAPRKAPSVARAERAVARLERALDDADGALATPARRRPAPSVPVTHSATWQRVLEAAAPTTPRTWQATLEGADPALAPPQSPWFAAQAGPDVPPSPEPWSKALGLATPDARAPAALAPHERSQLFPPSPFASQRGVTLTALSPVEDLDDVRARAARPGDGDDSPPPPPPPAVRPPPPPPPVAASAPASAAASAAPAKPARQTCACDDCAQLRLKIERVAADAVSAAAVARIAARHAVERRLRGDRQRAAAAKVLAYFHATGAGCQPDMRASFSWCERSAELSVEADVAAVEMHFAQPFFPPQDRASRLKRMSAQFAHLRAAKRRAGAFDAVAAIGVEEDDDDAPTCGDGFRAAAPSTPTKIRYDDSGDDSGDDGGRATPPPARAARAPAASREPVTYEEATAFARIRVEEDGRSPRAAAEEEDGLPGQCLLPWSSP</sequence>
<name>F0YAV7_AURAN</name>
<feature type="compositionally biased region" description="Low complexity" evidence="1">
    <location>
        <begin position="628"/>
        <end position="639"/>
    </location>
</feature>
<feature type="compositionally biased region" description="Low complexity" evidence="1">
    <location>
        <begin position="59"/>
        <end position="71"/>
    </location>
</feature>
<accession>F0YAV7</accession>
<protein>
    <submittedName>
        <fullName evidence="2">Uncharacterized protein</fullName>
    </submittedName>
</protein>
<feature type="region of interest" description="Disordered" evidence="1">
    <location>
        <begin position="785"/>
        <end position="882"/>
    </location>
</feature>
<proteinExistence type="predicted"/>
<feature type="compositionally biased region" description="Pro residues" evidence="1">
    <location>
        <begin position="609"/>
        <end position="627"/>
    </location>
</feature>
<dbReference type="EMBL" id="GL833130">
    <property type="protein sequence ID" value="EGB07601.1"/>
    <property type="molecule type" value="Genomic_DNA"/>
</dbReference>
<feature type="compositionally biased region" description="Pro residues" evidence="1">
    <location>
        <begin position="1"/>
        <end position="11"/>
    </location>
</feature>
<evidence type="ECO:0000313" key="2">
    <source>
        <dbReference type="EMBL" id="EGB07601.1"/>
    </source>
</evidence>
<feature type="region of interest" description="Disordered" evidence="1">
    <location>
        <begin position="1"/>
        <end position="88"/>
    </location>
</feature>
<dbReference type="KEGG" id="aaf:AURANDRAFT_71772"/>
<feature type="compositionally biased region" description="Low complexity" evidence="1">
    <location>
        <begin position="441"/>
        <end position="455"/>
    </location>
</feature>
<feature type="compositionally biased region" description="Pro residues" evidence="1">
    <location>
        <begin position="425"/>
        <end position="440"/>
    </location>
</feature>
<evidence type="ECO:0000256" key="1">
    <source>
        <dbReference type="SAM" id="MobiDB-lite"/>
    </source>
</evidence>
<reference evidence="2 3" key="1">
    <citation type="journal article" date="2011" name="Proc. Natl. Acad. Sci. U.S.A.">
        <title>Niche of harmful alga Aureococcus anophagefferens revealed through ecogenomics.</title>
        <authorList>
            <person name="Gobler C.J."/>
            <person name="Berry D.L."/>
            <person name="Dyhrman S.T."/>
            <person name="Wilhelm S.W."/>
            <person name="Salamov A."/>
            <person name="Lobanov A.V."/>
            <person name="Zhang Y."/>
            <person name="Collier J.L."/>
            <person name="Wurch L.L."/>
            <person name="Kustka A.B."/>
            <person name="Dill B.D."/>
            <person name="Shah M."/>
            <person name="VerBerkmoes N.C."/>
            <person name="Kuo A."/>
            <person name="Terry A."/>
            <person name="Pangilinan J."/>
            <person name="Lindquist E.A."/>
            <person name="Lucas S."/>
            <person name="Paulsen I.T."/>
            <person name="Hattenrath-Lehmann T.K."/>
            <person name="Talmage S.C."/>
            <person name="Walker E.A."/>
            <person name="Koch F."/>
            <person name="Burson A.M."/>
            <person name="Marcoval M.A."/>
            <person name="Tang Y.Z."/>
            <person name="Lecleir G.R."/>
            <person name="Coyne K.J."/>
            <person name="Berg G.M."/>
            <person name="Bertrand E.M."/>
            <person name="Saito M.A."/>
            <person name="Gladyshev V.N."/>
            <person name="Grigoriev I.V."/>
        </authorList>
    </citation>
    <scope>NUCLEOTIDE SEQUENCE [LARGE SCALE GENOMIC DNA]</scope>
    <source>
        <strain evidence="3">CCMP 1984</strain>
    </source>
</reference>
<organism evidence="3">
    <name type="scientific">Aureococcus anophagefferens</name>
    <name type="common">Harmful bloom alga</name>
    <dbReference type="NCBI Taxonomy" id="44056"/>
    <lineage>
        <taxon>Eukaryota</taxon>
        <taxon>Sar</taxon>
        <taxon>Stramenopiles</taxon>
        <taxon>Ochrophyta</taxon>
        <taxon>Pelagophyceae</taxon>
        <taxon>Pelagomonadales</taxon>
        <taxon>Pelagomonadaceae</taxon>
        <taxon>Aureococcus</taxon>
    </lineage>
</organism>
<feature type="region of interest" description="Disordered" evidence="1">
    <location>
        <begin position="599"/>
        <end position="639"/>
    </location>
</feature>
<dbReference type="OrthoDB" id="10677120at2759"/>
<dbReference type="InParanoid" id="F0YAV7"/>
<gene>
    <name evidence="2" type="ORF">AURANDRAFT_71772</name>
</gene>
<evidence type="ECO:0000313" key="3">
    <source>
        <dbReference type="Proteomes" id="UP000002729"/>
    </source>
</evidence>
<feature type="compositionally biased region" description="Low complexity" evidence="1">
    <location>
        <begin position="829"/>
        <end position="838"/>
    </location>
</feature>
<dbReference type="RefSeq" id="XP_009037601.1">
    <property type="nucleotide sequence ID" value="XM_009039353.1"/>
</dbReference>
<dbReference type="AlphaFoldDB" id="F0YAV7"/>
<feature type="region of interest" description="Disordered" evidence="1">
    <location>
        <begin position="419"/>
        <end position="455"/>
    </location>
</feature>
<dbReference type="Proteomes" id="UP000002729">
    <property type="component" value="Unassembled WGS sequence"/>
</dbReference>
<keyword evidence="3" id="KW-1185">Reference proteome</keyword>
<feature type="region of interest" description="Disordered" evidence="1">
    <location>
        <begin position="519"/>
        <end position="549"/>
    </location>
</feature>
<dbReference type="GeneID" id="20228390"/>
<dbReference type="OMA" id="SWCERSA"/>